<dbReference type="PANTHER" id="PTHR42756:SF1">
    <property type="entry name" value="TRANSCRIPTIONAL REPRESSOR OF EMRAB OPERON"/>
    <property type="match status" value="1"/>
</dbReference>
<feature type="domain" description="HTH marR-type" evidence="4">
    <location>
        <begin position="46"/>
        <end position="179"/>
    </location>
</feature>
<dbReference type="OrthoDB" id="7406502at2"/>
<dbReference type="GO" id="GO:0003700">
    <property type="term" value="F:DNA-binding transcription factor activity"/>
    <property type="evidence" value="ECO:0007669"/>
    <property type="project" value="InterPro"/>
</dbReference>
<proteinExistence type="predicted"/>
<dbReference type="InterPro" id="IPR036388">
    <property type="entry name" value="WH-like_DNA-bd_sf"/>
</dbReference>
<sequence>MVLAKIISIGEVFRFKLGIEVERNIDQTDAVGVADYPVDSTTSENRVDTLHQLLKLTNRLLAPFSTHLAHRYDISLNEFRMLMAIGRLGECASHELADHTGVNVMSVSRAVTALKRRDRISVTPDPANRRRKTLRLTSDGQRLFDLMLPQSEKVAQYLLSDLSDADVRTLERITHQLIDTLEQRDEDGQSLFLEKTKPEGEGD</sequence>
<dbReference type="PANTHER" id="PTHR42756">
    <property type="entry name" value="TRANSCRIPTIONAL REGULATOR, MARR"/>
    <property type="match status" value="1"/>
</dbReference>
<evidence type="ECO:0000313" key="5">
    <source>
        <dbReference type="EMBL" id="MXO65238.1"/>
    </source>
</evidence>
<organism evidence="5 6">
    <name type="scientific">Altericroceibacterium endophyticum</name>
    <dbReference type="NCBI Taxonomy" id="1808508"/>
    <lineage>
        <taxon>Bacteria</taxon>
        <taxon>Pseudomonadati</taxon>
        <taxon>Pseudomonadota</taxon>
        <taxon>Alphaproteobacteria</taxon>
        <taxon>Sphingomonadales</taxon>
        <taxon>Erythrobacteraceae</taxon>
        <taxon>Altericroceibacterium</taxon>
    </lineage>
</organism>
<name>A0A6I4T346_9SPHN</name>
<dbReference type="PROSITE" id="PS50995">
    <property type="entry name" value="HTH_MARR_2"/>
    <property type="match status" value="1"/>
</dbReference>
<dbReference type="SMART" id="SM00347">
    <property type="entry name" value="HTH_MARR"/>
    <property type="match status" value="1"/>
</dbReference>
<keyword evidence="1" id="KW-0805">Transcription regulation</keyword>
<reference evidence="5 6" key="1">
    <citation type="submission" date="2019-12" db="EMBL/GenBank/DDBJ databases">
        <title>Genomic-based taxomic classification of the family Erythrobacteraceae.</title>
        <authorList>
            <person name="Xu L."/>
        </authorList>
    </citation>
    <scope>NUCLEOTIDE SEQUENCE [LARGE SCALE GENOMIC DNA]</scope>
    <source>
        <strain evidence="5 6">LMG 29518</strain>
    </source>
</reference>
<keyword evidence="3" id="KW-0804">Transcription</keyword>
<dbReference type="InterPro" id="IPR000835">
    <property type="entry name" value="HTH_MarR-typ"/>
</dbReference>
<keyword evidence="6" id="KW-1185">Reference proteome</keyword>
<dbReference type="SUPFAM" id="SSF46785">
    <property type="entry name" value="Winged helix' DNA-binding domain"/>
    <property type="match status" value="1"/>
</dbReference>
<comment type="caution">
    <text evidence="5">The sequence shown here is derived from an EMBL/GenBank/DDBJ whole genome shotgun (WGS) entry which is preliminary data.</text>
</comment>
<dbReference type="Gene3D" id="1.10.10.10">
    <property type="entry name" value="Winged helix-like DNA-binding domain superfamily/Winged helix DNA-binding domain"/>
    <property type="match status" value="1"/>
</dbReference>
<evidence type="ECO:0000256" key="1">
    <source>
        <dbReference type="ARBA" id="ARBA00023015"/>
    </source>
</evidence>
<keyword evidence="2" id="KW-0238">DNA-binding</keyword>
<dbReference type="EMBL" id="WTYT01000002">
    <property type="protein sequence ID" value="MXO65238.1"/>
    <property type="molecule type" value="Genomic_DNA"/>
</dbReference>
<dbReference type="Pfam" id="PF12802">
    <property type="entry name" value="MarR_2"/>
    <property type="match status" value="1"/>
</dbReference>
<dbReference type="AlphaFoldDB" id="A0A6I4T346"/>
<dbReference type="GO" id="GO:0003677">
    <property type="term" value="F:DNA binding"/>
    <property type="evidence" value="ECO:0007669"/>
    <property type="project" value="UniProtKB-KW"/>
</dbReference>
<accession>A0A6I4T346</accession>
<evidence type="ECO:0000256" key="3">
    <source>
        <dbReference type="ARBA" id="ARBA00023163"/>
    </source>
</evidence>
<dbReference type="InterPro" id="IPR036390">
    <property type="entry name" value="WH_DNA-bd_sf"/>
</dbReference>
<gene>
    <name evidence="5" type="ORF">GRI91_05680</name>
</gene>
<evidence type="ECO:0000256" key="2">
    <source>
        <dbReference type="ARBA" id="ARBA00023125"/>
    </source>
</evidence>
<protein>
    <submittedName>
        <fullName evidence="5">MarR family transcriptional regulator</fullName>
    </submittedName>
</protein>
<evidence type="ECO:0000313" key="6">
    <source>
        <dbReference type="Proteomes" id="UP000438476"/>
    </source>
</evidence>
<evidence type="ECO:0000259" key="4">
    <source>
        <dbReference type="PROSITE" id="PS50995"/>
    </source>
</evidence>
<dbReference type="Proteomes" id="UP000438476">
    <property type="component" value="Unassembled WGS sequence"/>
</dbReference>